<dbReference type="EMBL" id="FNJM01000018">
    <property type="protein sequence ID" value="SDP79822.1"/>
    <property type="molecule type" value="Genomic_DNA"/>
</dbReference>
<keyword evidence="2" id="KW-0813">Transport</keyword>
<keyword evidence="4" id="KW-0762">Sugar transport</keyword>
<evidence type="ECO:0000256" key="3">
    <source>
        <dbReference type="ARBA" id="ARBA00022490"/>
    </source>
</evidence>
<keyword evidence="7" id="KW-0418">Kinase</keyword>
<dbReference type="RefSeq" id="WP_089972904.1">
    <property type="nucleotide sequence ID" value="NZ_FNJM01000018.1"/>
</dbReference>
<dbReference type="GO" id="GO:0005737">
    <property type="term" value="C:cytoplasm"/>
    <property type="evidence" value="ECO:0007669"/>
    <property type="project" value="UniProtKB-SubCell"/>
</dbReference>
<keyword evidence="3" id="KW-0963">Cytoplasm</keyword>
<evidence type="ECO:0000256" key="7">
    <source>
        <dbReference type="ARBA" id="ARBA00022777"/>
    </source>
</evidence>
<dbReference type="InterPro" id="IPR036667">
    <property type="entry name" value="PTS_IIB_sorbose-sp_sf"/>
</dbReference>
<keyword evidence="5" id="KW-0808">Transferase</keyword>
<dbReference type="Pfam" id="PF03830">
    <property type="entry name" value="PTSIIB_sorb"/>
    <property type="match status" value="1"/>
</dbReference>
<dbReference type="STRING" id="94869.SAMN04488529_1183"/>
<comment type="subcellular location">
    <subcellularLocation>
        <location evidence="1">Cytoplasm</location>
    </subcellularLocation>
</comment>
<dbReference type="Proteomes" id="UP000198597">
    <property type="component" value="Unassembled WGS sequence"/>
</dbReference>
<accession>A0A1H0VMM3</accession>
<evidence type="ECO:0000256" key="6">
    <source>
        <dbReference type="ARBA" id="ARBA00022683"/>
    </source>
</evidence>
<feature type="domain" description="PTS EIIB type-4" evidence="8">
    <location>
        <begin position="1"/>
        <end position="163"/>
    </location>
</feature>
<evidence type="ECO:0000259" key="8">
    <source>
        <dbReference type="PROSITE" id="PS51101"/>
    </source>
</evidence>
<proteinExistence type="predicted"/>
<dbReference type="InterPro" id="IPR004720">
    <property type="entry name" value="PTS_IIB_sorbose-sp"/>
</dbReference>
<evidence type="ECO:0000256" key="4">
    <source>
        <dbReference type="ARBA" id="ARBA00022597"/>
    </source>
</evidence>
<dbReference type="GO" id="GO:0009401">
    <property type="term" value="P:phosphoenolpyruvate-dependent sugar phosphotransferase system"/>
    <property type="evidence" value="ECO:0007669"/>
    <property type="project" value="UniProtKB-KW"/>
</dbReference>
<dbReference type="GO" id="GO:0016301">
    <property type="term" value="F:kinase activity"/>
    <property type="evidence" value="ECO:0007669"/>
    <property type="project" value="UniProtKB-KW"/>
</dbReference>
<evidence type="ECO:0000256" key="2">
    <source>
        <dbReference type="ARBA" id="ARBA00022448"/>
    </source>
</evidence>
<evidence type="ECO:0000256" key="5">
    <source>
        <dbReference type="ARBA" id="ARBA00022679"/>
    </source>
</evidence>
<dbReference type="GO" id="GO:0008982">
    <property type="term" value="F:protein-N(PI)-phosphohistidine-sugar phosphotransferase activity"/>
    <property type="evidence" value="ECO:0007669"/>
    <property type="project" value="InterPro"/>
</dbReference>
<dbReference type="OrthoDB" id="9788818at2"/>
<evidence type="ECO:0000313" key="9">
    <source>
        <dbReference type="EMBL" id="SDP79822.1"/>
    </source>
</evidence>
<reference evidence="9 10" key="1">
    <citation type="submission" date="2016-10" db="EMBL/GenBank/DDBJ databases">
        <authorList>
            <person name="de Groot N.N."/>
        </authorList>
    </citation>
    <scope>NUCLEOTIDE SEQUENCE [LARGE SCALE GENOMIC DNA]</scope>
    <source>
        <strain evidence="9 10">DSM 12272</strain>
    </source>
</reference>
<dbReference type="PROSITE" id="PS51101">
    <property type="entry name" value="PTS_EIIB_TYPE_4"/>
    <property type="match status" value="1"/>
</dbReference>
<dbReference type="SUPFAM" id="SSF52728">
    <property type="entry name" value="PTS IIb component"/>
    <property type="match status" value="1"/>
</dbReference>
<keyword evidence="6" id="KW-0598">Phosphotransferase system</keyword>
<gene>
    <name evidence="9" type="ORF">SAMN04488529_1183</name>
</gene>
<sequence length="163" mass="18374">MAIEFIRIDDRIIHGQVVTRWALENPCDGIIAVNDTAAGNPILKAALKAASGKKTFIFSYEEFLGKMEQAVKSDKKYFLITKDPITMAKILVDENLQVGIKNINVGPQSAREGTTNINNNADITKEEVEAYEKIFNKGYTIDFRLVPDTKSVLWSKARKKFYK</sequence>
<evidence type="ECO:0000313" key="10">
    <source>
        <dbReference type="Proteomes" id="UP000198597"/>
    </source>
</evidence>
<protein>
    <submittedName>
        <fullName evidence="9">PTS system, mannose-specific IIB component</fullName>
    </submittedName>
</protein>
<dbReference type="AlphaFoldDB" id="A0A1H0VMM3"/>
<name>A0A1H0VMM3_9CLOT</name>
<dbReference type="Gene3D" id="3.40.35.10">
    <property type="entry name" value="Phosphotransferase system, sorbose subfamily IIB component"/>
    <property type="match status" value="1"/>
</dbReference>
<organism evidence="9 10">
    <name type="scientific">Clostridium gasigenes</name>
    <dbReference type="NCBI Taxonomy" id="94869"/>
    <lineage>
        <taxon>Bacteria</taxon>
        <taxon>Bacillati</taxon>
        <taxon>Bacillota</taxon>
        <taxon>Clostridia</taxon>
        <taxon>Eubacteriales</taxon>
        <taxon>Clostridiaceae</taxon>
        <taxon>Clostridium</taxon>
    </lineage>
</organism>
<keyword evidence="10" id="KW-1185">Reference proteome</keyword>
<evidence type="ECO:0000256" key="1">
    <source>
        <dbReference type="ARBA" id="ARBA00004496"/>
    </source>
</evidence>